<proteinExistence type="predicted"/>
<sequence length="157" mass="17096">MPAQTITNGVNGVNGHGLASKHDNIIQTLNGINADSFENDGQRIEAVTAAYALVARLETPWDFVLRLVMGQPALGAALKVAMDLQLFHEWHTAGDGEKTLAQIQELVPKIETKLLSRILRHLAANHVLEEPSAGVFKPTALSVSFTKPVFGEWINHL</sequence>
<dbReference type="HOGENOM" id="CLU_1677770_0_0_1"/>
<dbReference type="Proteomes" id="UP000007174">
    <property type="component" value="Unassembled WGS sequence"/>
</dbReference>
<evidence type="ECO:0000313" key="2">
    <source>
        <dbReference type="EMBL" id="CCF46945.1"/>
    </source>
</evidence>
<dbReference type="PANTHER" id="PTHR43712:SF17">
    <property type="entry name" value="O-METHYLTRANSFERASE"/>
    <property type="match status" value="1"/>
</dbReference>
<dbReference type="Gene3D" id="1.10.10.10">
    <property type="entry name" value="Winged helix-like DNA-binding domain superfamily/Winged helix DNA-binding domain"/>
    <property type="match status" value="1"/>
</dbReference>
<name>H1W382_COLHI</name>
<reference evidence="3" key="1">
    <citation type="journal article" date="2012" name="Nat. Genet.">
        <title>Lifestyle transitions in plant pathogenic Colletotrichum fungi deciphered by genome and transcriptome analyses.</title>
        <authorList>
            <person name="O'Connell R.J."/>
            <person name="Thon M.R."/>
            <person name="Hacquard S."/>
            <person name="Amyotte S.G."/>
            <person name="Kleemann J."/>
            <person name="Torres M.F."/>
            <person name="Damm U."/>
            <person name="Buiate E.A."/>
            <person name="Epstein L."/>
            <person name="Alkan N."/>
            <person name="Altmueller J."/>
            <person name="Alvarado-Balderrama L."/>
            <person name="Bauser C.A."/>
            <person name="Becker C."/>
            <person name="Birren B.W."/>
            <person name="Chen Z."/>
            <person name="Choi J."/>
            <person name="Crouch J.A."/>
            <person name="Duvick J.P."/>
            <person name="Farman M.A."/>
            <person name="Gan P."/>
            <person name="Heiman D."/>
            <person name="Henrissat B."/>
            <person name="Howard R.J."/>
            <person name="Kabbage M."/>
            <person name="Koch C."/>
            <person name="Kracher B."/>
            <person name="Kubo Y."/>
            <person name="Law A.D."/>
            <person name="Lebrun M.-H."/>
            <person name="Lee Y.-H."/>
            <person name="Miyara I."/>
            <person name="Moore N."/>
            <person name="Neumann U."/>
            <person name="Nordstroem K."/>
            <person name="Panaccione D.G."/>
            <person name="Panstruga R."/>
            <person name="Place M."/>
            <person name="Proctor R.H."/>
            <person name="Prusky D."/>
            <person name="Rech G."/>
            <person name="Reinhardt R."/>
            <person name="Rollins J.A."/>
            <person name="Rounsley S."/>
            <person name="Schardl C.L."/>
            <person name="Schwartz D.C."/>
            <person name="Shenoy N."/>
            <person name="Shirasu K."/>
            <person name="Sikhakolli U.R."/>
            <person name="Stueber K."/>
            <person name="Sukno S.A."/>
            <person name="Sweigard J.A."/>
            <person name="Takano Y."/>
            <person name="Takahara H."/>
            <person name="Trail F."/>
            <person name="van der Does H.C."/>
            <person name="Voll L.M."/>
            <person name="Will I."/>
            <person name="Young S."/>
            <person name="Zeng Q."/>
            <person name="Zhang J."/>
            <person name="Zhou S."/>
            <person name="Dickman M.B."/>
            <person name="Schulze-Lefert P."/>
            <person name="Ver Loren van Themaat E."/>
            <person name="Ma L.-J."/>
            <person name="Vaillancourt L.J."/>
        </authorList>
    </citation>
    <scope>NUCLEOTIDE SEQUENCE [LARGE SCALE GENOMIC DNA]</scope>
    <source>
        <strain evidence="3">IMI 349063</strain>
    </source>
</reference>
<dbReference type="VEuPathDB" id="FungiDB:CH63R_14374"/>
<dbReference type="SUPFAM" id="SSF46785">
    <property type="entry name" value="Winged helix' DNA-binding domain"/>
    <property type="match status" value="1"/>
</dbReference>
<evidence type="ECO:0000259" key="1">
    <source>
        <dbReference type="Pfam" id="PF08100"/>
    </source>
</evidence>
<feature type="domain" description="O-methyltransferase dimerisation" evidence="1">
    <location>
        <begin position="75"/>
        <end position="147"/>
    </location>
</feature>
<dbReference type="InterPro" id="IPR036390">
    <property type="entry name" value="WH_DNA-bd_sf"/>
</dbReference>
<dbReference type="InterPro" id="IPR036388">
    <property type="entry name" value="WH-like_DNA-bd_sf"/>
</dbReference>
<evidence type="ECO:0000313" key="3">
    <source>
        <dbReference type="Proteomes" id="UP000007174"/>
    </source>
</evidence>
<organism evidence="2 3">
    <name type="scientific">Colletotrichum higginsianum (strain IMI 349063)</name>
    <name type="common">Crucifer anthracnose fungus</name>
    <dbReference type="NCBI Taxonomy" id="759273"/>
    <lineage>
        <taxon>Eukaryota</taxon>
        <taxon>Fungi</taxon>
        <taxon>Dikarya</taxon>
        <taxon>Ascomycota</taxon>
        <taxon>Pezizomycotina</taxon>
        <taxon>Sordariomycetes</taxon>
        <taxon>Hypocreomycetidae</taxon>
        <taxon>Glomerellales</taxon>
        <taxon>Glomerellaceae</taxon>
        <taxon>Colletotrichum</taxon>
        <taxon>Colletotrichum destructivum species complex</taxon>
    </lineage>
</organism>
<dbReference type="EMBL" id="CACQ02009211">
    <property type="protein sequence ID" value="CCF46945.1"/>
    <property type="molecule type" value="Genomic_DNA"/>
</dbReference>
<dbReference type="GO" id="GO:0046983">
    <property type="term" value="F:protein dimerization activity"/>
    <property type="evidence" value="ECO:0007669"/>
    <property type="project" value="InterPro"/>
</dbReference>
<dbReference type="Pfam" id="PF08100">
    <property type="entry name" value="Dimerisation"/>
    <property type="match status" value="1"/>
</dbReference>
<accession>H1W382</accession>
<dbReference type="AlphaFoldDB" id="H1W382"/>
<gene>
    <name evidence="2" type="ORF">CH063_15527</name>
</gene>
<dbReference type="InterPro" id="IPR012967">
    <property type="entry name" value="COMT_dimerisation"/>
</dbReference>
<protein>
    <recommendedName>
        <fullName evidence="1">O-methyltransferase dimerisation domain-containing protein</fullName>
    </recommendedName>
</protein>
<dbReference type="PANTHER" id="PTHR43712">
    <property type="entry name" value="PUTATIVE (AFU_ORTHOLOGUE AFUA_4G14580)-RELATED"/>
    <property type="match status" value="1"/>
</dbReference>